<proteinExistence type="predicted"/>
<name>A0A212D9K2_CEREH</name>
<organism evidence="3 4">
    <name type="scientific">Cervus elaphus hippelaphus</name>
    <name type="common">European red deer</name>
    <dbReference type="NCBI Taxonomy" id="46360"/>
    <lineage>
        <taxon>Eukaryota</taxon>
        <taxon>Metazoa</taxon>
        <taxon>Chordata</taxon>
        <taxon>Craniata</taxon>
        <taxon>Vertebrata</taxon>
        <taxon>Euteleostomi</taxon>
        <taxon>Mammalia</taxon>
        <taxon>Eutheria</taxon>
        <taxon>Laurasiatheria</taxon>
        <taxon>Artiodactyla</taxon>
        <taxon>Ruminantia</taxon>
        <taxon>Pecora</taxon>
        <taxon>Cervidae</taxon>
        <taxon>Cervinae</taxon>
        <taxon>Cervus</taxon>
    </lineage>
</organism>
<dbReference type="Gene3D" id="1.10.287.110">
    <property type="entry name" value="DnaJ domain"/>
    <property type="match status" value="1"/>
</dbReference>
<keyword evidence="4" id="KW-1185">Reference proteome</keyword>
<comment type="caution">
    <text evidence="3">The sequence shown here is derived from an EMBL/GenBank/DDBJ whole genome shotgun (WGS) entry which is preliminary data.</text>
</comment>
<dbReference type="OrthoDB" id="448954at2759"/>
<evidence type="ECO:0000313" key="3">
    <source>
        <dbReference type="EMBL" id="OWK14947.1"/>
    </source>
</evidence>
<dbReference type="Pfam" id="PF18256">
    <property type="entry name" value="HscB_4_cys"/>
    <property type="match status" value="1"/>
</dbReference>
<reference evidence="3 4" key="1">
    <citation type="journal article" date="2018" name="Mol. Genet. Genomics">
        <title>The red deer Cervus elaphus genome CerEla1.0: sequencing, annotating, genes, and chromosomes.</title>
        <authorList>
            <person name="Bana N.A."/>
            <person name="Nyiri A."/>
            <person name="Nagy J."/>
            <person name="Frank K."/>
            <person name="Nagy T."/>
            <person name="Steger V."/>
            <person name="Schiller M."/>
            <person name="Lakatos P."/>
            <person name="Sugar L."/>
            <person name="Horn P."/>
            <person name="Barta E."/>
            <person name="Orosz L."/>
        </authorList>
    </citation>
    <scope>NUCLEOTIDE SEQUENCE [LARGE SCALE GENOMIC DNA]</scope>
    <source>
        <strain evidence="3">Hungarian</strain>
    </source>
</reference>
<dbReference type="Proteomes" id="UP000242450">
    <property type="component" value="Chromosome 5"/>
</dbReference>
<evidence type="ECO:0000313" key="4">
    <source>
        <dbReference type="Proteomes" id="UP000242450"/>
    </source>
</evidence>
<feature type="chain" id="PRO_5012397319" evidence="1">
    <location>
        <begin position="23"/>
        <end position="140"/>
    </location>
</feature>
<dbReference type="AlphaFoldDB" id="A0A212D9K2"/>
<dbReference type="InterPro" id="IPR040682">
    <property type="entry name" value="HscB_4_cys"/>
</dbReference>
<protein>
    <submittedName>
        <fullName evidence="3">HSCB</fullName>
    </submittedName>
</protein>
<feature type="signal peptide" evidence="1">
    <location>
        <begin position="1"/>
        <end position="22"/>
    </location>
</feature>
<dbReference type="EMBL" id="MKHE01000005">
    <property type="protein sequence ID" value="OWK14947.1"/>
    <property type="molecule type" value="Genomic_DNA"/>
</dbReference>
<sequence length="140" mass="15290">MWGGRTGAMLRASGWWPTGVLGRRLLNCNAASLAGSSSPRCWNCGGLGGPPRGDRFFCPQCRALQPPDPTRDYFSLMDWYGGRFLKRVWTCERGGRVGLGEEEGWTSHTGWRGPGGPGWGWSLVEKGAWDVCGEEIKGLA</sequence>
<accession>A0A212D9K2</accession>
<gene>
    <name evidence="3" type="ORF">Celaphus_00000163</name>
</gene>
<evidence type="ECO:0000259" key="2">
    <source>
        <dbReference type="Pfam" id="PF18256"/>
    </source>
</evidence>
<dbReference type="InterPro" id="IPR036869">
    <property type="entry name" value="J_dom_sf"/>
</dbReference>
<feature type="domain" description="HscB tetracysteine metal binding motif" evidence="2">
    <location>
        <begin position="39"/>
        <end position="65"/>
    </location>
</feature>
<keyword evidence="1" id="KW-0732">Signal</keyword>
<evidence type="ECO:0000256" key="1">
    <source>
        <dbReference type="SAM" id="SignalP"/>
    </source>
</evidence>